<proteinExistence type="predicted"/>
<organism evidence="2">
    <name type="scientific">Siphoviridae sp. ctEFi15</name>
    <dbReference type="NCBI Taxonomy" id="2826204"/>
    <lineage>
        <taxon>Viruses</taxon>
        <taxon>Duplodnaviria</taxon>
        <taxon>Heunggongvirae</taxon>
        <taxon>Uroviricota</taxon>
        <taxon>Caudoviricetes</taxon>
    </lineage>
</organism>
<reference evidence="2" key="1">
    <citation type="journal article" date="2021" name="Proc. Natl. Acad. Sci. U.S.A.">
        <title>A Catalog of Tens of Thousands of Viruses from Human Metagenomes Reveals Hidden Associations with Chronic Diseases.</title>
        <authorList>
            <person name="Tisza M.J."/>
            <person name="Buck C.B."/>
        </authorList>
    </citation>
    <scope>NUCLEOTIDE SEQUENCE</scope>
    <source>
        <strain evidence="2">CtEFi15</strain>
    </source>
</reference>
<protein>
    <submittedName>
        <fullName evidence="2">Uncharacterized protein</fullName>
    </submittedName>
</protein>
<name>A0A8S5NF22_9CAUD</name>
<accession>A0A8S5NF22</accession>
<sequence length="104" mass="11181">MAEKNTTALTAEEIIANAKKEAEKIIASAKETATSGEIVSRSVSKEDIIEAYNSGLSHLEVAKKFYGNTNDDNMQKVIAVIEEAVPSGDDKDPEVEVTDPWIGA</sequence>
<evidence type="ECO:0000256" key="1">
    <source>
        <dbReference type="SAM" id="MobiDB-lite"/>
    </source>
</evidence>
<feature type="region of interest" description="Disordered" evidence="1">
    <location>
        <begin position="85"/>
        <end position="104"/>
    </location>
</feature>
<evidence type="ECO:0000313" key="2">
    <source>
        <dbReference type="EMBL" id="DAD92792.1"/>
    </source>
</evidence>
<dbReference type="EMBL" id="BK015144">
    <property type="protein sequence ID" value="DAD92792.1"/>
    <property type="molecule type" value="Genomic_DNA"/>
</dbReference>